<dbReference type="Proteomes" id="UP000887421">
    <property type="component" value="Chromosome"/>
</dbReference>
<keyword evidence="2" id="KW-1185">Reference proteome</keyword>
<accession>A0ABY5JDK5</accession>
<organism evidence="1 2">
    <name type="scientific">Phytopseudomonas seleniipraecipitans</name>
    <dbReference type="NCBI Taxonomy" id="640205"/>
    <lineage>
        <taxon>Bacteria</taxon>
        <taxon>Pseudomonadati</taxon>
        <taxon>Pseudomonadota</taxon>
        <taxon>Gammaproteobacteria</taxon>
        <taxon>Pseudomonadales</taxon>
        <taxon>Pseudomonadaceae</taxon>
        <taxon>Phytopseudomonas</taxon>
    </lineage>
</organism>
<evidence type="ECO:0000313" key="1">
    <source>
        <dbReference type="EMBL" id="UUD64510.1"/>
    </source>
</evidence>
<gene>
    <name evidence="1" type="ORF">D16iCDA_02045</name>
</gene>
<sequence>MVVQDRGESYFVDAATGEILHATRKLPRRRVVRVVHVDVGVDTRWPSEARNAEELLEAMTPFDWWIDQHYVSRGRFLDLLDHNASPSAVRVLRYIAENLAGRNYWYGTVGDLEDALKIPKRSLERALQELTAMNALKRKTNRKAWPIRFSIHPWYAWKGDLLGRDVAYSEWVGVKPASFGG</sequence>
<name>A0ABY5JDK5_9GAMM</name>
<evidence type="ECO:0000313" key="2">
    <source>
        <dbReference type="Proteomes" id="UP000887421"/>
    </source>
</evidence>
<dbReference type="EMBL" id="CP076114">
    <property type="protein sequence ID" value="UUD64510.1"/>
    <property type="molecule type" value="Genomic_DNA"/>
</dbReference>
<reference evidence="1" key="1">
    <citation type="submission" date="2021-05" db="EMBL/GenBank/DDBJ databases">
        <title>Complete genome sequence of Pseudomonas seleniipraecipitans strain D1-6.</title>
        <authorList>
            <person name="Lafi F."/>
            <person name="Eida A."/>
            <person name="Alam I."/>
            <person name="Hert H."/>
            <person name="Saad M."/>
        </authorList>
    </citation>
    <scope>NUCLEOTIDE SEQUENCE</scope>
    <source>
        <strain evidence="1">D1-6</strain>
    </source>
</reference>
<proteinExistence type="predicted"/>
<evidence type="ECO:0008006" key="3">
    <source>
        <dbReference type="Google" id="ProtNLM"/>
    </source>
</evidence>
<protein>
    <recommendedName>
        <fullName evidence="3">Helix-turn-helix domain-containing protein</fullName>
    </recommendedName>
</protein>